<feature type="coiled-coil region" evidence="7">
    <location>
        <begin position="93"/>
        <end position="155"/>
    </location>
</feature>
<keyword evidence="9" id="KW-0812">Transmembrane</keyword>
<evidence type="ECO:0008006" key="12">
    <source>
        <dbReference type="Google" id="ProtNLM"/>
    </source>
</evidence>
<sequence length="510" mass="55801">MTAKNRNKNSAAEKSPVPSQEDVPKKNQKTSSNGTTSLPSQGQGSGNCLGFFASAVFYVTLLGAAGFAAFYFQQIVEEIRQTSAVREESALQNAELISKMQTLVQQVENIQRVVDGLESSLGITRGEMEGAISRMKRGEVETRKMEEALHKLQKDLLRDLSQGMAEVKEENKRDFSSLEQAVEERLTEASQSLEASFREFTEAQEDTKTQLSQLKIQMEGIEDPALVKQELSEIVDTVVEIRTAKQEADASVDSLRQQIISVREELQTRNQEVASLSKEFESVRTSVQENMGRLRQSLSDAEVSVQAVKDNSVTIETQVGQTAQAVRDVESKLVEAAAQTLKKSDELESRVKSSEESSDSLSSSLSDLTSKVESLLSKCDTYDSTMAAQGQTVEQAKAIMQQELEAIKSALSELQSSVTDVSNQVLLFSQDSSLSVQVEDLGRRLEDVERSSAGSVRPEQLESLESLVSNLEGKAAKLEGHENAISALQETLQKTTQTLAGLSKAPKASK</sequence>
<dbReference type="GO" id="GO:0005737">
    <property type="term" value="C:cytoplasm"/>
    <property type="evidence" value="ECO:0007669"/>
    <property type="project" value="UniProtKB-SubCell"/>
</dbReference>
<comment type="subcellular location">
    <subcellularLocation>
        <location evidence="1">Cell membrane</location>
    </subcellularLocation>
    <subcellularLocation>
        <location evidence="2">Cytoplasm</location>
    </subcellularLocation>
</comment>
<gene>
    <name evidence="10" type="ORF">KC01_LOCUS1142</name>
</gene>
<evidence type="ECO:0000256" key="2">
    <source>
        <dbReference type="ARBA" id="ARBA00004496"/>
    </source>
</evidence>
<feature type="coiled-coil region" evidence="7">
    <location>
        <begin position="245"/>
        <end position="272"/>
    </location>
</feature>
<evidence type="ECO:0000256" key="8">
    <source>
        <dbReference type="SAM" id="MobiDB-lite"/>
    </source>
</evidence>
<protein>
    <recommendedName>
        <fullName evidence="12">Cytoskeleton-associated protein 4</fullName>
    </recommendedName>
</protein>
<dbReference type="EMBL" id="OZ035823">
    <property type="protein sequence ID" value="CAL1568545.1"/>
    <property type="molecule type" value="Genomic_DNA"/>
</dbReference>
<dbReference type="GO" id="GO:0005886">
    <property type="term" value="C:plasma membrane"/>
    <property type="evidence" value="ECO:0007669"/>
    <property type="project" value="UniProtKB-SubCell"/>
</dbReference>
<evidence type="ECO:0000256" key="5">
    <source>
        <dbReference type="ARBA" id="ARBA00022553"/>
    </source>
</evidence>
<organism evidence="10 11">
    <name type="scientific">Knipowitschia caucasica</name>
    <name type="common">Caucasian dwarf goby</name>
    <name type="synonym">Pomatoschistus caucasicus</name>
    <dbReference type="NCBI Taxonomy" id="637954"/>
    <lineage>
        <taxon>Eukaryota</taxon>
        <taxon>Metazoa</taxon>
        <taxon>Chordata</taxon>
        <taxon>Craniata</taxon>
        <taxon>Vertebrata</taxon>
        <taxon>Euteleostomi</taxon>
        <taxon>Actinopterygii</taxon>
        <taxon>Neopterygii</taxon>
        <taxon>Teleostei</taxon>
        <taxon>Neoteleostei</taxon>
        <taxon>Acanthomorphata</taxon>
        <taxon>Gobiaria</taxon>
        <taxon>Gobiiformes</taxon>
        <taxon>Gobioidei</taxon>
        <taxon>Gobiidae</taxon>
        <taxon>Gobiinae</taxon>
        <taxon>Knipowitschia</taxon>
    </lineage>
</organism>
<feature type="compositionally biased region" description="Basic and acidic residues" evidence="8">
    <location>
        <begin position="344"/>
        <end position="355"/>
    </location>
</feature>
<evidence type="ECO:0000313" key="10">
    <source>
        <dbReference type="EMBL" id="CAL1568545.1"/>
    </source>
</evidence>
<dbReference type="PANTHER" id="PTHR45161:SF1">
    <property type="entry name" value="CYTOSKELETON-ASSOCIATED PROTEIN 4"/>
    <property type="match status" value="1"/>
</dbReference>
<evidence type="ECO:0000313" key="11">
    <source>
        <dbReference type="Proteomes" id="UP001497482"/>
    </source>
</evidence>
<keyword evidence="6 9" id="KW-0472">Membrane</keyword>
<evidence type="ECO:0000256" key="6">
    <source>
        <dbReference type="ARBA" id="ARBA00023136"/>
    </source>
</evidence>
<keyword evidence="5" id="KW-0597">Phosphoprotein</keyword>
<keyword evidence="3" id="KW-1003">Cell membrane</keyword>
<evidence type="ECO:0000256" key="7">
    <source>
        <dbReference type="SAM" id="Coils"/>
    </source>
</evidence>
<evidence type="ECO:0000256" key="1">
    <source>
        <dbReference type="ARBA" id="ARBA00004236"/>
    </source>
</evidence>
<keyword evidence="11" id="KW-1185">Reference proteome</keyword>
<reference evidence="10 11" key="1">
    <citation type="submission" date="2024-04" db="EMBL/GenBank/DDBJ databases">
        <authorList>
            <person name="Waldvogel A.-M."/>
            <person name="Schoenle A."/>
        </authorList>
    </citation>
    <scope>NUCLEOTIDE SEQUENCE [LARGE SCALE GENOMIC DNA]</scope>
</reference>
<feature type="region of interest" description="Disordered" evidence="8">
    <location>
        <begin position="344"/>
        <end position="364"/>
    </location>
</feature>
<feature type="coiled-coil region" evidence="7">
    <location>
        <begin position="461"/>
        <end position="505"/>
    </location>
</feature>
<dbReference type="PANTHER" id="PTHR45161">
    <property type="entry name" value="CYTOSKELETON-ASSOCIATED PROTEIN 4"/>
    <property type="match status" value="1"/>
</dbReference>
<dbReference type="Proteomes" id="UP001497482">
    <property type="component" value="Chromosome 1"/>
</dbReference>
<evidence type="ECO:0000256" key="9">
    <source>
        <dbReference type="SAM" id="Phobius"/>
    </source>
</evidence>
<feature type="region of interest" description="Disordered" evidence="8">
    <location>
        <begin position="1"/>
        <end position="41"/>
    </location>
</feature>
<dbReference type="Gene3D" id="1.10.287.1490">
    <property type="match status" value="1"/>
</dbReference>
<feature type="transmembrane region" description="Helical" evidence="9">
    <location>
        <begin position="48"/>
        <end position="72"/>
    </location>
</feature>
<keyword evidence="7" id="KW-0175">Coiled coil</keyword>
<accession>A0AAV2IY38</accession>
<proteinExistence type="predicted"/>
<dbReference type="AlphaFoldDB" id="A0AAV2IY38"/>
<evidence type="ECO:0000256" key="3">
    <source>
        <dbReference type="ARBA" id="ARBA00022475"/>
    </source>
</evidence>
<evidence type="ECO:0000256" key="4">
    <source>
        <dbReference type="ARBA" id="ARBA00022490"/>
    </source>
</evidence>
<keyword evidence="4" id="KW-0963">Cytoplasm</keyword>
<name>A0AAV2IY38_KNICA</name>
<feature type="compositionally biased region" description="Polar residues" evidence="8">
    <location>
        <begin position="29"/>
        <end position="41"/>
    </location>
</feature>
<keyword evidence="9" id="KW-1133">Transmembrane helix</keyword>